<feature type="region of interest" description="Disordered" evidence="1">
    <location>
        <begin position="21"/>
        <end position="116"/>
    </location>
</feature>
<name>A0A0N4ZJ22_PARTI</name>
<accession>A0A0N4ZJ22</accession>
<organism evidence="2 3">
    <name type="scientific">Parastrongyloides trichosuri</name>
    <name type="common">Possum-specific nematode worm</name>
    <dbReference type="NCBI Taxonomy" id="131310"/>
    <lineage>
        <taxon>Eukaryota</taxon>
        <taxon>Metazoa</taxon>
        <taxon>Ecdysozoa</taxon>
        <taxon>Nematoda</taxon>
        <taxon>Chromadorea</taxon>
        <taxon>Rhabditida</taxon>
        <taxon>Tylenchina</taxon>
        <taxon>Panagrolaimomorpha</taxon>
        <taxon>Strongyloidoidea</taxon>
        <taxon>Strongyloididae</taxon>
        <taxon>Parastrongyloides</taxon>
    </lineage>
</organism>
<dbReference type="Proteomes" id="UP000038045">
    <property type="component" value="Unplaced"/>
</dbReference>
<sequence length="142" mass="16421">MYKGLKVKLDKFIIKAKQSYRRKELQSLRQNHRRSSNELHSKLEKYKPLDTLYETDDDIDESASSSSLKELTNKDLKNNNNNTKYNSISSSTTNKINEKKSTSDNNNNNNNHNNKNRKISKICSNILGTTLVYDLVTTDITF</sequence>
<feature type="compositionally biased region" description="Basic and acidic residues" evidence="1">
    <location>
        <begin position="35"/>
        <end position="48"/>
    </location>
</feature>
<proteinExistence type="predicted"/>
<keyword evidence="2" id="KW-1185">Reference proteome</keyword>
<dbReference type="WBParaSite" id="PTRK_0000793400.1">
    <property type="protein sequence ID" value="PTRK_0000793400.1"/>
    <property type="gene ID" value="PTRK_0000793400"/>
</dbReference>
<evidence type="ECO:0000313" key="3">
    <source>
        <dbReference type="WBParaSite" id="PTRK_0000793400.1"/>
    </source>
</evidence>
<evidence type="ECO:0000313" key="2">
    <source>
        <dbReference type="Proteomes" id="UP000038045"/>
    </source>
</evidence>
<dbReference type="AlphaFoldDB" id="A0A0N4ZJ22"/>
<evidence type="ECO:0000256" key="1">
    <source>
        <dbReference type="SAM" id="MobiDB-lite"/>
    </source>
</evidence>
<feature type="compositionally biased region" description="Low complexity" evidence="1">
    <location>
        <begin position="78"/>
        <end position="95"/>
    </location>
</feature>
<protein>
    <submittedName>
        <fullName evidence="3">IBB domain-containing protein</fullName>
    </submittedName>
</protein>
<reference evidence="3" key="1">
    <citation type="submission" date="2017-02" db="UniProtKB">
        <authorList>
            <consortium name="WormBaseParasite"/>
        </authorList>
    </citation>
    <scope>IDENTIFICATION</scope>
</reference>